<name>A0A2H0TCU5_9BACT</name>
<reference evidence="3" key="1">
    <citation type="submission" date="2017-09" db="EMBL/GenBank/DDBJ databases">
        <title>Depth-based differentiation of microbial function through sediment-hosted aquifers and enrichment of novel symbionts in the deep terrestrial subsurface.</title>
        <authorList>
            <person name="Probst A.J."/>
            <person name="Ladd B."/>
            <person name="Jarett J.K."/>
            <person name="Geller-Mcgrath D.E."/>
            <person name="Sieber C.M.K."/>
            <person name="Emerson J.B."/>
            <person name="Anantharaman K."/>
            <person name="Thomas B.C."/>
            <person name="Malmstrom R."/>
            <person name="Stieglmeier M."/>
            <person name="Klingl A."/>
            <person name="Woyke T."/>
            <person name="Ryan C.M."/>
            <person name="Banfield J.F."/>
        </authorList>
    </citation>
    <scope>NUCLEOTIDE SEQUENCE [LARGE SCALE GENOMIC DNA]</scope>
</reference>
<evidence type="ECO:0000313" key="2">
    <source>
        <dbReference type="EMBL" id="PIR69371.1"/>
    </source>
</evidence>
<feature type="transmembrane region" description="Helical" evidence="1">
    <location>
        <begin position="12"/>
        <end position="31"/>
    </location>
</feature>
<protein>
    <submittedName>
        <fullName evidence="2">Uncharacterized protein</fullName>
    </submittedName>
</protein>
<evidence type="ECO:0000313" key="3">
    <source>
        <dbReference type="Proteomes" id="UP000231503"/>
    </source>
</evidence>
<accession>A0A2H0TCU5</accession>
<keyword evidence="1" id="KW-0812">Transmembrane</keyword>
<keyword evidence="1" id="KW-0472">Membrane</keyword>
<dbReference type="Proteomes" id="UP000231503">
    <property type="component" value="Unassembled WGS sequence"/>
</dbReference>
<sequence>MNEEQKKKRSVVFWVAYAVYYVITFFTAPWFRAKLYLAWDEYQEFGHYRERVSVVDVIWAMQHFFADKWERQYYYRQRIKRYPRLRWLVLFTPWIFEKPAMFDLIVREGLTKKVLREV</sequence>
<dbReference type="EMBL" id="PFCO01000008">
    <property type="protein sequence ID" value="PIR69371.1"/>
    <property type="molecule type" value="Genomic_DNA"/>
</dbReference>
<organism evidence="2 3">
    <name type="scientific">Candidatus Niyogibacteria bacterium CG10_big_fil_rev_8_21_14_0_10_46_36</name>
    <dbReference type="NCBI Taxonomy" id="1974726"/>
    <lineage>
        <taxon>Bacteria</taxon>
        <taxon>Candidatus Niyogiibacteriota</taxon>
    </lineage>
</organism>
<keyword evidence="1" id="KW-1133">Transmembrane helix</keyword>
<evidence type="ECO:0000256" key="1">
    <source>
        <dbReference type="SAM" id="Phobius"/>
    </source>
</evidence>
<gene>
    <name evidence="2" type="ORF">COU47_03305</name>
</gene>
<dbReference type="AlphaFoldDB" id="A0A2H0TCU5"/>
<proteinExistence type="predicted"/>
<comment type="caution">
    <text evidence="2">The sequence shown here is derived from an EMBL/GenBank/DDBJ whole genome shotgun (WGS) entry which is preliminary data.</text>
</comment>